<dbReference type="OrthoDB" id="3062963at2759"/>
<sequence length="284" mass="30086">MTTYSAFFSSGLLAPRHASYASFNDVLNKDSYPYYDAPSPATPSSPLPDSDIELDTDREITPTPDPRPPSRSTGTSHARTPSSASTNSTQAQPRLRKRRSSLTIATSPMNSIRSPQRTAGAALQLHMHLPNPARSRSGSLSTAAAAPAETQGTGNVASEGTKLMGRMRSGSVGAALRPRRGVRRLASVPAPAPPPTAPLPALPTFLLSPSWSGPHTAPLAGAFPQTPVRCSLDAPAMNNNTKLEARPPLAPRTFSAESVPSARGRERSFSLSQGLRIDEEMKEN</sequence>
<proteinExistence type="predicted"/>
<feature type="region of interest" description="Disordered" evidence="1">
    <location>
        <begin position="131"/>
        <end position="162"/>
    </location>
</feature>
<feature type="region of interest" description="Disordered" evidence="1">
    <location>
        <begin position="31"/>
        <end position="119"/>
    </location>
</feature>
<reference evidence="2" key="1">
    <citation type="submission" date="2022-07" db="EMBL/GenBank/DDBJ databases">
        <title>The genome of Lyophyllum shimeji provides insight into the initial evolution of ectomycorrhizal fungal genome.</title>
        <authorList>
            <person name="Kobayashi Y."/>
            <person name="Shibata T."/>
            <person name="Hirakawa H."/>
            <person name="Shigenobu S."/>
            <person name="Nishiyama T."/>
            <person name="Yamada A."/>
            <person name="Hasebe M."/>
            <person name="Kawaguchi M."/>
        </authorList>
    </citation>
    <scope>NUCLEOTIDE SEQUENCE</scope>
    <source>
        <strain evidence="2">AT787</strain>
    </source>
</reference>
<dbReference type="Proteomes" id="UP001063166">
    <property type="component" value="Unassembled WGS sequence"/>
</dbReference>
<comment type="caution">
    <text evidence="2">The sequence shown here is derived from an EMBL/GenBank/DDBJ whole genome shotgun (WGS) entry which is preliminary data.</text>
</comment>
<dbReference type="AlphaFoldDB" id="A0A9P3UST0"/>
<accession>A0A9P3UST0</accession>
<evidence type="ECO:0000256" key="1">
    <source>
        <dbReference type="SAM" id="MobiDB-lite"/>
    </source>
</evidence>
<evidence type="ECO:0000313" key="3">
    <source>
        <dbReference type="Proteomes" id="UP001063166"/>
    </source>
</evidence>
<organism evidence="2 3">
    <name type="scientific">Lyophyllum shimeji</name>
    <name type="common">Hon-shimeji</name>
    <name type="synonym">Tricholoma shimeji</name>
    <dbReference type="NCBI Taxonomy" id="47721"/>
    <lineage>
        <taxon>Eukaryota</taxon>
        <taxon>Fungi</taxon>
        <taxon>Dikarya</taxon>
        <taxon>Basidiomycota</taxon>
        <taxon>Agaricomycotina</taxon>
        <taxon>Agaricomycetes</taxon>
        <taxon>Agaricomycetidae</taxon>
        <taxon>Agaricales</taxon>
        <taxon>Tricholomatineae</taxon>
        <taxon>Lyophyllaceae</taxon>
        <taxon>Lyophyllum</taxon>
    </lineage>
</organism>
<name>A0A9P3UST0_LYOSH</name>
<keyword evidence="3" id="KW-1185">Reference proteome</keyword>
<gene>
    <name evidence="2" type="ORF">LshimejAT787_1001010</name>
</gene>
<feature type="compositionally biased region" description="Polar residues" evidence="1">
    <location>
        <begin position="101"/>
        <end position="117"/>
    </location>
</feature>
<feature type="compositionally biased region" description="Polar residues" evidence="1">
    <location>
        <begin position="77"/>
        <end position="92"/>
    </location>
</feature>
<protein>
    <submittedName>
        <fullName evidence="2">Uncharacterized protein</fullName>
    </submittedName>
</protein>
<evidence type="ECO:0000313" key="2">
    <source>
        <dbReference type="EMBL" id="GLB41501.1"/>
    </source>
</evidence>
<feature type="region of interest" description="Disordered" evidence="1">
    <location>
        <begin position="239"/>
        <end position="284"/>
    </location>
</feature>
<dbReference type="EMBL" id="BRPK01000010">
    <property type="protein sequence ID" value="GLB41501.1"/>
    <property type="molecule type" value="Genomic_DNA"/>
</dbReference>